<feature type="domain" description="HTH deoR-type" evidence="4">
    <location>
        <begin position="4"/>
        <end position="63"/>
    </location>
</feature>
<dbReference type="AlphaFoldDB" id="A0A3M2LDJ1"/>
<dbReference type="EMBL" id="RFFH01000001">
    <property type="protein sequence ID" value="RMI34830.1"/>
    <property type="molecule type" value="Genomic_DNA"/>
</dbReference>
<dbReference type="InterPro" id="IPR036390">
    <property type="entry name" value="WH_DNA-bd_sf"/>
</dbReference>
<comment type="caution">
    <text evidence="5">The sequence shown here is derived from an EMBL/GenBank/DDBJ whole genome shotgun (WGS) entry which is preliminary data.</text>
</comment>
<name>A0A3M2LDJ1_9NOCA</name>
<dbReference type="PROSITE" id="PS51000">
    <property type="entry name" value="HTH_DEOR_2"/>
    <property type="match status" value="1"/>
</dbReference>
<dbReference type="PANTHER" id="PTHR34580:SF3">
    <property type="entry name" value="PROTEIN PAFB"/>
    <property type="match status" value="1"/>
</dbReference>
<dbReference type="Proteomes" id="UP000279275">
    <property type="component" value="Unassembled WGS sequence"/>
</dbReference>
<evidence type="ECO:0000259" key="4">
    <source>
        <dbReference type="PROSITE" id="PS51000"/>
    </source>
</evidence>
<dbReference type="InterPro" id="IPR013196">
    <property type="entry name" value="HTH_11"/>
</dbReference>
<evidence type="ECO:0000256" key="2">
    <source>
        <dbReference type="ARBA" id="ARBA00023125"/>
    </source>
</evidence>
<evidence type="ECO:0000256" key="3">
    <source>
        <dbReference type="ARBA" id="ARBA00023163"/>
    </source>
</evidence>
<dbReference type="InterPro" id="IPR036388">
    <property type="entry name" value="WH-like_DNA-bd_sf"/>
</dbReference>
<dbReference type="Gene3D" id="1.10.10.10">
    <property type="entry name" value="Winged helix-like DNA-binding domain superfamily/Winged helix DNA-binding domain"/>
    <property type="match status" value="1"/>
</dbReference>
<keyword evidence="1" id="KW-0805">Transcription regulation</keyword>
<dbReference type="Pfam" id="PF08279">
    <property type="entry name" value="HTH_11"/>
    <property type="match status" value="1"/>
</dbReference>
<accession>A0A3M2LDJ1</accession>
<dbReference type="GO" id="GO:0003700">
    <property type="term" value="F:DNA-binding transcription factor activity"/>
    <property type="evidence" value="ECO:0007669"/>
    <property type="project" value="InterPro"/>
</dbReference>
<dbReference type="SUPFAM" id="SSF46785">
    <property type="entry name" value="Winged helix' DNA-binding domain"/>
    <property type="match status" value="1"/>
</dbReference>
<protein>
    <submittedName>
        <fullName evidence="5">YafY family transcriptional regulator</fullName>
    </submittedName>
</protein>
<dbReference type="InterPro" id="IPR026881">
    <property type="entry name" value="WYL_dom"/>
</dbReference>
<keyword evidence="6" id="KW-1185">Reference proteome</keyword>
<dbReference type="InterPro" id="IPR001034">
    <property type="entry name" value="DeoR_HTH"/>
</dbReference>
<reference evidence="5 6" key="1">
    <citation type="submission" date="2018-10" db="EMBL/GenBank/DDBJ databases">
        <title>Isolation from cow dung.</title>
        <authorList>
            <person name="Ling L."/>
        </authorList>
    </citation>
    <scope>NUCLEOTIDE SEQUENCE [LARGE SCALE GENOMIC DNA]</scope>
    <source>
        <strain evidence="5 6">NEAU-LL90</strain>
    </source>
</reference>
<organism evidence="5 6">
    <name type="scientific">Nocardia stercoris</name>
    <dbReference type="NCBI Taxonomy" id="2483361"/>
    <lineage>
        <taxon>Bacteria</taxon>
        <taxon>Bacillati</taxon>
        <taxon>Actinomycetota</taxon>
        <taxon>Actinomycetes</taxon>
        <taxon>Mycobacteriales</taxon>
        <taxon>Nocardiaceae</taxon>
        <taxon>Nocardia</taxon>
    </lineage>
</organism>
<gene>
    <name evidence="5" type="ORF">EBN03_00105</name>
</gene>
<dbReference type="PANTHER" id="PTHR34580">
    <property type="match status" value="1"/>
</dbReference>
<evidence type="ECO:0000256" key="1">
    <source>
        <dbReference type="ARBA" id="ARBA00023015"/>
    </source>
</evidence>
<dbReference type="PROSITE" id="PS00894">
    <property type="entry name" value="HTH_DEOR_1"/>
    <property type="match status" value="1"/>
</dbReference>
<dbReference type="PROSITE" id="PS52050">
    <property type="entry name" value="WYL"/>
    <property type="match status" value="1"/>
</dbReference>
<sequence>MPGPTARLLSLLSLLQTPRTWAGSELADRLDVTQRTVRRDVDRLRELGYPVESDLGTHGGYRLVAGTAMPPLLFEDDEAVAAAIGLRAIAVQGIPELEDAGVRALAKLSRSLPARLRHRVRVLGASTMTWRAPVAGHVDPDVLTALAAAAANRERVRMEYTRRDGTRGPRHVEPCKLVSTRTRWYLVAFDVDRQAWRTFRADRIHQPRPTGSAARHHLADPEIYTQLQESESALAATYRADVTLHLPLATARERLRDHLGDGELTADAGGTRWHSAEDTAEWLAIRLLLLDCHFTVHGPPVLREYLASIHERTAVRPNRSDR</sequence>
<dbReference type="InterPro" id="IPR018356">
    <property type="entry name" value="Tscrpt_reg_HTH_DeoR_CS"/>
</dbReference>
<evidence type="ECO:0000313" key="5">
    <source>
        <dbReference type="EMBL" id="RMI34830.1"/>
    </source>
</evidence>
<dbReference type="RefSeq" id="WP_122185800.1">
    <property type="nucleotide sequence ID" value="NZ_RFFH01000001.1"/>
</dbReference>
<dbReference type="OrthoDB" id="8555652at2"/>
<proteinExistence type="predicted"/>
<dbReference type="GO" id="GO:0003677">
    <property type="term" value="F:DNA binding"/>
    <property type="evidence" value="ECO:0007669"/>
    <property type="project" value="UniProtKB-KW"/>
</dbReference>
<dbReference type="Pfam" id="PF13280">
    <property type="entry name" value="WYL"/>
    <property type="match status" value="1"/>
</dbReference>
<keyword evidence="3" id="KW-0804">Transcription</keyword>
<dbReference type="InterPro" id="IPR051534">
    <property type="entry name" value="CBASS_pafABC_assoc_protein"/>
</dbReference>
<dbReference type="SMART" id="SM00420">
    <property type="entry name" value="HTH_DEOR"/>
    <property type="match status" value="1"/>
</dbReference>
<evidence type="ECO:0000313" key="6">
    <source>
        <dbReference type="Proteomes" id="UP000279275"/>
    </source>
</evidence>
<keyword evidence="2" id="KW-0238">DNA-binding</keyword>